<dbReference type="PANTHER" id="PTHR21669">
    <property type="entry name" value="CAPZ-INTERACTING PROTEIN AND RELATED PROTEINS"/>
    <property type="match status" value="1"/>
</dbReference>
<feature type="compositionally biased region" description="Low complexity" evidence="1">
    <location>
        <begin position="1536"/>
        <end position="1548"/>
    </location>
</feature>
<feature type="compositionally biased region" description="Basic and acidic residues" evidence="1">
    <location>
        <begin position="369"/>
        <end position="378"/>
    </location>
</feature>
<sequence>MNLNLAGSKKKHRKNKKYSIVTLDLFRPTKKSYPEFDYEQICKEYLKEDESSGEDERFHDKEAEMLCKRLEEKYGGQKDKRGRRIRLGTPDDFMDKSAGYDLNDPFIDDSEAYDEHVPSTMDTMKGGFYVNKGKLEFRPKYAQDSDSDSEQLTVKKKPAEKRRRVASDDEETNAKSSQAASSNPTATVPKASTSKPIAEMLSSTPSSSLPSRKTNESGCESVPNEPTSESVRLSASGAPPSSSNKDSASRRLLSQQQQQQIKKRRLIGQPPSARINNSLSATPPSSKPTPSSTKKLKTQQSKKGAVGDSSAEELDGFLKDMTGGEDISLENLDEGMNKLAKELLHETPEGSRSPSIASNRESDAPTIDLSKEDRDSQQHSRAQSEPSAASSEQTSSAIKRPPLGRPPGSTNLTPASKPFQASKPSKPKMSKKLSLLVETFKQKTKEYGAPEKKIRLPPSLVDLCVRIEEQCSIDGLNHHNKTRVFDVISKWVCVQRSSLYFRMKAYKDRKLSLQKAVETGNESTTGTADVSPPQAGTTSSSSSSSSSSDGAGQDDLEAHLRTASTNEQLSTPDTHYKSKDVVGTPCKDLTAEGQSTTALSQLNATTSVKQSGIHTSGAINNSNKLSETNSSFSRLNAKTTNESSKLNPNNMDAFPTTPTSASNSNNLTKMRTPQTSLSNNVQSISSPSQNVLSTSKGRDALNSTTKQVSTLKFDPKSVTPLLSNNSQNQSNNATAVKPSQAPQLLSTEQDMLNKTMSQLSSTNPQLFQLLSAMLQQRALSSDPSKQPHQNLATLQMNVAAILAANQQSDLLAQYQLAISNLATTPQQQSHSKHHQQHTQKSSQSKSQKKTPLPSSSSVITSPSPAKSLNSKPKKCSTSSASLVPHPTTPLSSVPSASRITPPPPTTMAERMASLLAVSNTSKLEKVIAKNNGSNTTSTADSNTTAATAQKSVSTKPSTTISTSSVQSSSSDHQSKLTTPAEKPKSTIPTTTVLASNSNEKVAQALLMIKKAVDALHAAIAVAISYSDNEYEIERKRAERASSGGVPQKRFRWIERVRSALKQLISVLFFNLEAQCPSKDEVYSTVAQYLFFNVLPSFKNRVTFENIINESVRLAPERAQLKSCPRTIALLRMKPPTDTKKKSEPSTPSSSSRTTNSSLCPDSKKSGHSEKSPKTAPEPNASTATLSASKTTEIKSVPPSDVSTTIDLTNANNHHPSTANDSAKTSTTTTTITKTPKISASERSKSSLSSASHRDSSPVSVRPKDDNSSKLLKTKNVVNNPSEKSDASKPDQIPSATVPSNQQKPRTKHTDQHEVTVRSNSSSSSSSPAQRPSQSTFSPKLTPGQKLIIAREAEERERILAEKAAREKAEREREERERERQKKIQEEKEREEAENRKRDEEAIRKWEMEEAERLEAAAEEEEAEREAQAEAEKKRLQFEEVERQGLLEGELAAELLAKEQMETEQLVDEEKGEMPLQNEEGMDERIEREKEQREREERELELKRLQEAERKRQEEIDELLGSLSPLDFDDTETVPDQLAQQQQQQEPQQISLNFGSVEQPMSHESLQNPSTPSSCGYVGIIENSPSSSRSDPQRLYGAGYGATQHGSPMFQQISTPTTASPHSIPHSPLQQQQPRSSPMQTIPSSPSYYNRIQLVLRFFF</sequence>
<organism evidence="5">
    <name type="scientific">Anisakis simplex</name>
    <name type="common">Herring worm</name>
    <dbReference type="NCBI Taxonomy" id="6269"/>
    <lineage>
        <taxon>Eukaryota</taxon>
        <taxon>Metazoa</taxon>
        <taxon>Ecdysozoa</taxon>
        <taxon>Nematoda</taxon>
        <taxon>Chromadorea</taxon>
        <taxon>Rhabditida</taxon>
        <taxon>Spirurina</taxon>
        <taxon>Ascaridomorpha</taxon>
        <taxon>Ascaridoidea</taxon>
        <taxon>Anisakidae</taxon>
        <taxon>Anisakis</taxon>
        <taxon>Anisakis simplex complex</taxon>
    </lineage>
</organism>
<protein>
    <submittedName>
        <fullName evidence="5">Yemanuclein-alpha (inferred by orthology to a D. melanogaster protein)</fullName>
    </submittedName>
</protein>
<keyword evidence="4" id="KW-1185">Reference proteome</keyword>
<proteinExistence type="predicted"/>
<feature type="region of interest" description="Disordered" evidence="1">
    <location>
        <begin position="517"/>
        <end position="554"/>
    </location>
</feature>
<reference evidence="5" key="1">
    <citation type="submission" date="2017-02" db="UniProtKB">
        <authorList>
            <consortium name="WormBaseParasite"/>
        </authorList>
    </citation>
    <scope>IDENTIFICATION</scope>
</reference>
<dbReference type="GO" id="GO:0006325">
    <property type="term" value="P:chromatin organization"/>
    <property type="evidence" value="ECO:0007669"/>
    <property type="project" value="TreeGrafter"/>
</dbReference>
<dbReference type="Pfam" id="PF08729">
    <property type="entry name" value="HUN"/>
    <property type="match status" value="1"/>
</dbReference>
<dbReference type="InterPro" id="IPR014840">
    <property type="entry name" value="HRD"/>
</dbReference>
<feature type="compositionally biased region" description="Low complexity" evidence="1">
    <location>
        <begin position="1180"/>
        <end position="1190"/>
    </location>
</feature>
<feature type="region of interest" description="Disordered" evidence="1">
    <location>
        <begin position="606"/>
        <end position="742"/>
    </location>
</feature>
<feature type="compositionally biased region" description="Basic and acidic residues" evidence="1">
    <location>
        <begin position="1161"/>
        <end position="1172"/>
    </location>
</feature>
<feature type="compositionally biased region" description="Low complexity" evidence="1">
    <location>
        <begin position="1317"/>
        <end position="1334"/>
    </location>
</feature>
<feature type="compositionally biased region" description="Polar residues" evidence="1">
    <location>
        <begin position="520"/>
        <end position="538"/>
    </location>
</feature>
<feature type="compositionally biased region" description="Low complexity" evidence="1">
    <location>
        <begin position="1626"/>
        <end position="1639"/>
    </location>
</feature>
<feature type="compositionally biased region" description="Basic and acidic residues" evidence="1">
    <location>
        <begin position="1348"/>
        <end position="1415"/>
    </location>
</feature>
<dbReference type="PANTHER" id="PTHR21669:SF28">
    <property type="entry name" value="YEMANUCLEIN"/>
    <property type="match status" value="1"/>
</dbReference>
<feature type="compositionally biased region" description="Low complexity" evidence="1">
    <location>
        <begin position="1216"/>
        <end position="1238"/>
    </location>
</feature>
<feature type="compositionally biased region" description="Basic and acidic residues" evidence="1">
    <location>
        <begin position="1251"/>
        <end position="1267"/>
    </location>
</feature>
<reference evidence="3 4" key="2">
    <citation type="submission" date="2018-11" db="EMBL/GenBank/DDBJ databases">
        <authorList>
            <consortium name="Pathogen Informatics"/>
        </authorList>
    </citation>
    <scope>NUCLEOTIDE SEQUENCE [LARGE SCALE GENOMIC DNA]</scope>
</reference>
<evidence type="ECO:0000313" key="4">
    <source>
        <dbReference type="Proteomes" id="UP000267096"/>
    </source>
</evidence>
<feature type="compositionally biased region" description="Polar residues" evidence="1">
    <location>
        <begin position="224"/>
        <end position="246"/>
    </location>
</feature>
<dbReference type="GO" id="GO:0005634">
    <property type="term" value="C:nucleus"/>
    <property type="evidence" value="ECO:0007669"/>
    <property type="project" value="TreeGrafter"/>
</dbReference>
<name>A0A0M3K102_ANISI</name>
<feature type="compositionally biased region" description="Low complexity" evidence="1">
    <location>
        <begin position="250"/>
        <end position="260"/>
    </location>
</feature>
<feature type="compositionally biased region" description="Low complexity" evidence="1">
    <location>
        <begin position="201"/>
        <end position="211"/>
    </location>
</feature>
<feature type="region of interest" description="Disordered" evidence="1">
    <location>
        <begin position="140"/>
        <end position="430"/>
    </location>
</feature>
<feature type="compositionally biased region" description="Low complexity" evidence="1">
    <location>
        <begin position="723"/>
        <end position="732"/>
    </location>
</feature>
<evidence type="ECO:0000313" key="3">
    <source>
        <dbReference type="EMBL" id="VDK50974.1"/>
    </source>
</evidence>
<feature type="domain" description="Hpc2-related" evidence="2">
    <location>
        <begin position="91"/>
        <end position="136"/>
    </location>
</feature>
<feature type="compositionally biased region" description="Low complexity" evidence="1">
    <location>
        <begin position="1144"/>
        <end position="1157"/>
    </location>
</feature>
<dbReference type="WBParaSite" id="ASIM_0001452501-mRNA-1">
    <property type="protein sequence ID" value="ASIM_0001452501-mRNA-1"/>
    <property type="gene ID" value="ASIM_0001452501"/>
</dbReference>
<accession>A0A0M3K102</accession>
<feature type="compositionally biased region" description="Polar residues" evidence="1">
    <location>
        <begin position="350"/>
        <end position="359"/>
    </location>
</feature>
<feature type="compositionally biased region" description="Polar residues" evidence="1">
    <location>
        <begin position="1561"/>
        <end position="1573"/>
    </location>
</feature>
<feature type="compositionally biased region" description="Polar residues" evidence="1">
    <location>
        <begin position="1200"/>
        <end position="1215"/>
    </location>
</feature>
<feature type="compositionally biased region" description="Polar residues" evidence="1">
    <location>
        <begin position="888"/>
        <end position="898"/>
    </location>
</feature>
<feature type="region of interest" description="Disordered" evidence="1">
    <location>
        <begin position="930"/>
        <end position="991"/>
    </location>
</feature>
<dbReference type="EMBL" id="UYRR01031552">
    <property type="protein sequence ID" value="VDK50974.1"/>
    <property type="molecule type" value="Genomic_DNA"/>
</dbReference>
<feature type="compositionally biased region" description="Basic and acidic residues" evidence="1">
    <location>
        <begin position="1134"/>
        <end position="1143"/>
    </location>
</feature>
<feature type="compositionally biased region" description="Polar residues" evidence="1">
    <location>
        <begin position="1293"/>
        <end position="1303"/>
    </location>
</feature>
<feature type="compositionally biased region" description="Polar residues" evidence="1">
    <location>
        <begin position="606"/>
        <end position="710"/>
    </location>
</feature>
<feature type="region of interest" description="Disordered" evidence="1">
    <location>
        <begin position="1459"/>
        <end position="1644"/>
    </location>
</feature>
<feature type="region of interest" description="Disordered" evidence="1">
    <location>
        <begin position="77"/>
        <end position="99"/>
    </location>
</feature>
<dbReference type="OrthoDB" id="68076at2759"/>
<gene>
    <name evidence="3" type="ORF">ASIM_LOCUS13935</name>
</gene>
<feature type="compositionally biased region" description="Low complexity" evidence="1">
    <location>
        <begin position="539"/>
        <end position="548"/>
    </location>
</feature>
<feature type="compositionally biased region" description="Low complexity" evidence="1">
    <location>
        <begin position="930"/>
        <end position="978"/>
    </location>
</feature>
<feature type="compositionally biased region" description="Polar residues" evidence="1">
    <location>
        <begin position="174"/>
        <end position="195"/>
    </location>
</feature>
<dbReference type="Proteomes" id="UP000267096">
    <property type="component" value="Unassembled WGS sequence"/>
</dbReference>
<evidence type="ECO:0000256" key="1">
    <source>
        <dbReference type="SAM" id="MobiDB-lite"/>
    </source>
</evidence>
<feature type="compositionally biased region" description="Low complexity" evidence="1">
    <location>
        <begin position="278"/>
        <end position="303"/>
    </location>
</feature>
<feature type="compositionally biased region" description="Polar residues" evidence="1">
    <location>
        <begin position="1603"/>
        <end position="1620"/>
    </location>
</feature>
<feature type="compositionally biased region" description="Basic and acidic residues" evidence="1">
    <location>
        <begin position="335"/>
        <end position="349"/>
    </location>
</feature>
<feature type="region of interest" description="Disordered" evidence="1">
    <location>
        <begin position="824"/>
        <end position="906"/>
    </location>
</feature>
<evidence type="ECO:0000259" key="2">
    <source>
        <dbReference type="Pfam" id="PF08729"/>
    </source>
</evidence>
<feature type="region of interest" description="Disordered" evidence="1">
    <location>
        <begin position="1124"/>
        <end position="1431"/>
    </location>
</feature>
<evidence type="ECO:0000313" key="5">
    <source>
        <dbReference type="WBParaSite" id="ASIM_0001452501-mRNA-1"/>
    </source>
</evidence>
<feature type="compositionally biased region" description="Low complexity" evidence="1">
    <location>
        <begin position="380"/>
        <end position="397"/>
    </location>
</feature>
<feature type="compositionally biased region" description="Basic residues" evidence="1">
    <location>
        <begin position="154"/>
        <end position="164"/>
    </location>
</feature>
<feature type="compositionally biased region" description="Low complexity" evidence="1">
    <location>
        <begin position="838"/>
        <end position="867"/>
    </location>
</feature>
<feature type="compositionally biased region" description="Basic and acidic residues" evidence="1">
    <location>
        <begin position="1482"/>
        <end position="1513"/>
    </location>
</feature>